<reference evidence="3" key="2">
    <citation type="submission" date="2025-09" db="UniProtKB">
        <authorList>
            <consortium name="Ensembl"/>
        </authorList>
    </citation>
    <scope>IDENTIFICATION</scope>
</reference>
<dbReference type="SUPFAM" id="SSF117281">
    <property type="entry name" value="Kelch motif"/>
    <property type="match status" value="1"/>
</dbReference>
<dbReference type="Proteomes" id="UP000694559">
    <property type="component" value="Unplaced"/>
</dbReference>
<dbReference type="InterPro" id="IPR011333">
    <property type="entry name" value="SKP1/BTB/POZ_sf"/>
</dbReference>
<dbReference type="PANTHER" id="PTHR46375">
    <property type="entry name" value="KELCH REPEAT AND BTB DOMAIN-CONTAINING PROTEIN 13-RELATED"/>
    <property type="match status" value="1"/>
</dbReference>
<keyword evidence="1" id="KW-0880">Kelch repeat</keyword>
<organism evidence="3 4">
    <name type="scientific">Naja naja</name>
    <name type="common">Indian cobra</name>
    <dbReference type="NCBI Taxonomy" id="35670"/>
    <lineage>
        <taxon>Eukaryota</taxon>
        <taxon>Metazoa</taxon>
        <taxon>Chordata</taxon>
        <taxon>Craniata</taxon>
        <taxon>Vertebrata</taxon>
        <taxon>Euteleostomi</taxon>
        <taxon>Lepidosauria</taxon>
        <taxon>Squamata</taxon>
        <taxon>Bifurcata</taxon>
        <taxon>Unidentata</taxon>
        <taxon>Episquamata</taxon>
        <taxon>Toxicofera</taxon>
        <taxon>Serpentes</taxon>
        <taxon>Colubroidea</taxon>
        <taxon>Elapidae</taxon>
        <taxon>Elapinae</taxon>
        <taxon>Naja</taxon>
    </lineage>
</organism>
<evidence type="ECO:0000313" key="3">
    <source>
        <dbReference type="Ensembl" id="ENSNNAP00000022211.1"/>
    </source>
</evidence>
<dbReference type="OrthoDB" id="45365at2759"/>
<keyword evidence="2" id="KW-0677">Repeat</keyword>
<dbReference type="SUPFAM" id="SSF54695">
    <property type="entry name" value="POZ domain"/>
    <property type="match status" value="1"/>
</dbReference>
<evidence type="ECO:0000256" key="1">
    <source>
        <dbReference type="ARBA" id="ARBA00022441"/>
    </source>
</evidence>
<dbReference type="InterPro" id="IPR006652">
    <property type="entry name" value="Kelch_1"/>
</dbReference>
<dbReference type="SMART" id="SM00612">
    <property type="entry name" value="Kelch"/>
    <property type="match status" value="2"/>
</dbReference>
<dbReference type="AlphaFoldDB" id="A0A8C6XZM3"/>
<protein>
    <recommendedName>
        <fullName evidence="5">KLH42 protein</fullName>
    </recommendedName>
</protein>
<dbReference type="Pfam" id="PF01344">
    <property type="entry name" value="Kelch_1"/>
    <property type="match status" value="2"/>
</dbReference>
<evidence type="ECO:0008006" key="5">
    <source>
        <dbReference type="Google" id="ProtNLM"/>
    </source>
</evidence>
<sequence>EEEEEVVEVRLGDRRFPPVRKKRLIEQSDYFRALYRSGMREAAAGRSRPGSGAAVHRDGAAGPGGAAEAGALAELVEAASFLQVTPLLRLLRSRVRLPNCLELHHLAQVYGLPELREACLDFMAAHLPFLMPEALAHQLRQRRHRGRPALLLLGSFPDRPPLLRYEEEKRLWEPLPPAEPPADLLQVRSFGWAALDNYLFVAGGYRSSSQEIAAAHRYNPWLNEWRQLASMNQKRANFKLLAVSGKLYAVGGQSVSSVECYHPEQDSWTFVAPLPAPLVEFSACECKEKIYVMGGYMPRGKK</sequence>
<dbReference type="InterPro" id="IPR052392">
    <property type="entry name" value="Kelch-BTB_domain-containing"/>
</dbReference>
<evidence type="ECO:0000313" key="4">
    <source>
        <dbReference type="Proteomes" id="UP000694559"/>
    </source>
</evidence>
<reference evidence="3" key="1">
    <citation type="submission" date="2025-08" db="UniProtKB">
        <authorList>
            <consortium name="Ensembl"/>
        </authorList>
    </citation>
    <scope>IDENTIFICATION</scope>
</reference>
<dbReference type="InterPro" id="IPR015915">
    <property type="entry name" value="Kelch-typ_b-propeller"/>
</dbReference>
<dbReference type="Gene3D" id="3.30.710.10">
    <property type="entry name" value="Potassium Channel Kv1.1, Chain A"/>
    <property type="match status" value="1"/>
</dbReference>
<accession>A0A8C6XZM3</accession>
<dbReference type="GeneTree" id="ENSGT00940000160124"/>
<dbReference type="Ensembl" id="ENSNNAT00000023281.1">
    <property type="protein sequence ID" value="ENSNNAP00000022211.1"/>
    <property type="gene ID" value="ENSNNAG00000014649.1"/>
</dbReference>
<evidence type="ECO:0000256" key="2">
    <source>
        <dbReference type="ARBA" id="ARBA00022737"/>
    </source>
</evidence>
<name>A0A8C6XZM3_NAJNA</name>
<dbReference type="PANTHER" id="PTHR46375:SF4">
    <property type="entry name" value="KELCH-LIKE FAMILY, MEMBER 42"/>
    <property type="match status" value="1"/>
</dbReference>
<proteinExistence type="predicted"/>
<dbReference type="Gene3D" id="2.120.10.80">
    <property type="entry name" value="Kelch-type beta propeller"/>
    <property type="match status" value="1"/>
</dbReference>
<keyword evidence="4" id="KW-1185">Reference proteome</keyword>